<feature type="compositionally biased region" description="Basic and acidic residues" evidence="1">
    <location>
        <begin position="18"/>
        <end position="38"/>
    </location>
</feature>
<feature type="region of interest" description="Disordered" evidence="1">
    <location>
        <begin position="1"/>
        <end position="38"/>
    </location>
</feature>
<organism evidence="2 3">
    <name type="scientific">Plakobranchus ocellatus</name>
    <dbReference type="NCBI Taxonomy" id="259542"/>
    <lineage>
        <taxon>Eukaryota</taxon>
        <taxon>Metazoa</taxon>
        <taxon>Spiralia</taxon>
        <taxon>Lophotrochozoa</taxon>
        <taxon>Mollusca</taxon>
        <taxon>Gastropoda</taxon>
        <taxon>Heterobranchia</taxon>
        <taxon>Euthyneura</taxon>
        <taxon>Panpulmonata</taxon>
        <taxon>Sacoglossa</taxon>
        <taxon>Placobranchoidea</taxon>
        <taxon>Plakobranchidae</taxon>
        <taxon>Plakobranchus</taxon>
    </lineage>
</organism>
<dbReference type="EMBL" id="BLXT01007807">
    <property type="protein sequence ID" value="GFO42478.1"/>
    <property type="molecule type" value="Genomic_DNA"/>
</dbReference>
<feature type="region of interest" description="Disordered" evidence="1">
    <location>
        <begin position="54"/>
        <end position="75"/>
    </location>
</feature>
<sequence>MSVEDHKNPPLGVLCAEPLRDKEKHDGKEDMEEDCRGGLEGKVHSSRWRLGQQKTGKNGECLHLHQAPDTTKRSE</sequence>
<dbReference type="Proteomes" id="UP000735302">
    <property type="component" value="Unassembled WGS sequence"/>
</dbReference>
<gene>
    <name evidence="2" type="ORF">PoB_006898300</name>
</gene>
<evidence type="ECO:0000256" key="1">
    <source>
        <dbReference type="SAM" id="MobiDB-lite"/>
    </source>
</evidence>
<comment type="caution">
    <text evidence="2">The sequence shown here is derived from an EMBL/GenBank/DDBJ whole genome shotgun (WGS) entry which is preliminary data.</text>
</comment>
<dbReference type="AlphaFoldDB" id="A0AAV4DE21"/>
<keyword evidence="3" id="KW-1185">Reference proteome</keyword>
<reference evidence="2 3" key="1">
    <citation type="journal article" date="2021" name="Elife">
        <title>Chloroplast acquisition without the gene transfer in kleptoplastic sea slugs, Plakobranchus ocellatus.</title>
        <authorList>
            <person name="Maeda T."/>
            <person name="Takahashi S."/>
            <person name="Yoshida T."/>
            <person name="Shimamura S."/>
            <person name="Takaki Y."/>
            <person name="Nagai Y."/>
            <person name="Toyoda A."/>
            <person name="Suzuki Y."/>
            <person name="Arimoto A."/>
            <person name="Ishii H."/>
            <person name="Satoh N."/>
            <person name="Nishiyama T."/>
            <person name="Hasebe M."/>
            <person name="Maruyama T."/>
            <person name="Minagawa J."/>
            <person name="Obokata J."/>
            <person name="Shigenobu S."/>
        </authorList>
    </citation>
    <scope>NUCLEOTIDE SEQUENCE [LARGE SCALE GENOMIC DNA]</scope>
</reference>
<accession>A0AAV4DE21</accession>
<proteinExistence type="predicted"/>
<name>A0AAV4DE21_9GAST</name>
<evidence type="ECO:0000313" key="2">
    <source>
        <dbReference type="EMBL" id="GFO42478.1"/>
    </source>
</evidence>
<protein>
    <submittedName>
        <fullName evidence="2">Uncharacterized protein</fullName>
    </submittedName>
</protein>
<evidence type="ECO:0000313" key="3">
    <source>
        <dbReference type="Proteomes" id="UP000735302"/>
    </source>
</evidence>